<dbReference type="HOGENOM" id="CLU_1010345_0_0_1"/>
<keyword evidence="1" id="KW-0479">Metal-binding</keyword>
<dbReference type="AlphaFoldDB" id="E9G9B6"/>
<evidence type="ECO:0000313" key="8">
    <source>
        <dbReference type="Proteomes" id="UP000000305"/>
    </source>
</evidence>
<reference evidence="7 8" key="1">
    <citation type="journal article" date="2011" name="Science">
        <title>The ecoresponsive genome of Daphnia pulex.</title>
        <authorList>
            <person name="Colbourne J.K."/>
            <person name="Pfrender M.E."/>
            <person name="Gilbert D."/>
            <person name="Thomas W.K."/>
            <person name="Tucker A."/>
            <person name="Oakley T.H."/>
            <person name="Tokishita S."/>
            <person name="Aerts A."/>
            <person name="Arnold G.J."/>
            <person name="Basu M.K."/>
            <person name="Bauer D.J."/>
            <person name="Caceres C.E."/>
            <person name="Carmel L."/>
            <person name="Casola C."/>
            <person name="Choi J.H."/>
            <person name="Detter J.C."/>
            <person name="Dong Q."/>
            <person name="Dusheyko S."/>
            <person name="Eads B.D."/>
            <person name="Frohlich T."/>
            <person name="Geiler-Samerotte K.A."/>
            <person name="Gerlach D."/>
            <person name="Hatcher P."/>
            <person name="Jogdeo S."/>
            <person name="Krijgsveld J."/>
            <person name="Kriventseva E.V."/>
            <person name="Kultz D."/>
            <person name="Laforsch C."/>
            <person name="Lindquist E."/>
            <person name="Lopez J."/>
            <person name="Manak J.R."/>
            <person name="Muller J."/>
            <person name="Pangilinan J."/>
            <person name="Patwardhan R.P."/>
            <person name="Pitluck S."/>
            <person name="Pritham E.J."/>
            <person name="Rechtsteiner A."/>
            <person name="Rho M."/>
            <person name="Rogozin I.B."/>
            <person name="Sakarya O."/>
            <person name="Salamov A."/>
            <person name="Schaack S."/>
            <person name="Shapiro H."/>
            <person name="Shiga Y."/>
            <person name="Skalitzky C."/>
            <person name="Smith Z."/>
            <person name="Souvorov A."/>
            <person name="Sung W."/>
            <person name="Tang Z."/>
            <person name="Tsuchiya D."/>
            <person name="Tu H."/>
            <person name="Vos H."/>
            <person name="Wang M."/>
            <person name="Wolf Y.I."/>
            <person name="Yamagata H."/>
            <person name="Yamada T."/>
            <person name="Ye Y."/>
            <person name="Shaw J.R."/>
            <person name="Andrews J."/>
            <person name="Crease T.J."/>
            <person name="Tang H."/>
            <person name="Lucas S.M."/>
            <person name="Robertson H.M."/>
            <person name="Bork P."/>
            <person name="Koonin E.V."/>
            <person name="Zdobnov E.M."/>
            <person name="Grigoriev I.V."/>
            <person name="Lynch M."/>
            <person name="Boore J.L."/>
        </authorList>
    </citation>
    <scope>NUCLEOTIDE SEQUENCE [LARGE SCALE GENOMIC DNA]</scope>
</reference>
<dbReference type="InParanoid" id="E9G9B6"/>
<gene>
    <name evidence="7" type="ORF">DAPPUDRAFT_47392</name>
</gene>
<evidence type="ECO:0000313" key="7">
    <source>
        <dbReference type="EMBL" id="EFX84112.1"/>
    </source>
</evidence>
<dbReference type="InterPro" id="IPR018957">
    <property type="entry name" value="Znf_C3HC4_RING-type"/>
</dbReference>
<dbReference type="PANTHER" id="PTHR22894">
    <property type="entry name" value="RING-TYPE DOMAIN-CONTAINING PROTEIN"/>
    <property type="match status" value="1"/>
</dbReference>
<dbReference type="GO" id="GO:0008270">
    <property type="term" value="F:zinc ion binding"/>
    <property type="evidence" value="ECO:0007669"/>
    <property type="project" value="UniProtKB-KW"/>
</dbReference>
<dbReference type="PROSITE" id="PS50089">
    <property type="entry name" value="ZF_RING_2"/>
    <property type="match status" value="1"/>
</dbReference>
<evidence type="ECO:0000256" key="1">
    <source>
        <dbReference type="ARBA" id="ARBA00022723"/>
    </source>
</evidence>
<accession>E9G9B6</accession>
<feature type="transmembrane region" description="Helical" evidence="5">
    <location>
        <begin position="250"/>
        <end position="274"/>
    </location>
</feature>
<feature type="non-terminal residue" evidence="7">
    <location>
        <position position="276"/>
    </location>
</feature>
<dbReference type="GO" id="GO:0061630">
    <property type="term" value="F:ubiquitin protein ligase activity"/>
    <property type="evidence" value="ECO:0007669"/>
    <property type="project" value="InterPro"/>
</dbReference>
<dbReference type="InterPro" id="IPR038896">
    <property type="entry name" value="RNF170"/>
</dbReference>
<keyword evidence="8" id="KW-1185">Reference proteome</keyword>
<dbReference type="Proteomes" id="UP000000305">
    <property type="component" value="Unassembled WGS sequence"/>
</dbReference>
<evidence type="ECO:0000256" key="3">
    <source>
        <dbReference type="ARBA" id="ARBA00022833"/>
    </source>
</evidence>
<keyword evidence="5" id="KW-0812">Transmembrane</keyword>
<dbReference type="Pfam" id="PF00097">
    <property type="entry name" value="zf-C3HC4"/>
    <property type="match status" value="1"/>
</dbReference>
<dbReference type="PANTHER" id="PTHR22894:SF5">
    <property type="entry name" value="RING-TYPE DOMAIN-CONTAINING PROTEIN"/>
    <property type="match status" value="1"/>
</dbReference>
<dbReference type="OMA" id="CRQEEQN"/>
<organism evidence="7 8">
    <name type="scientific">Daphnia pulex</name>
    <name type="common">Water flea</name>
    <dbReference type="NCBI Taxonomy" id="6669"/>
    <lineage>
        <taxon>Eukaryota</taxon>
        <taxon>Metazoa</taxon>
        <taxon>Ecdysozoa</taxon>
        <taxon>Arthropoda</taxon>
        <taxon>Crustacea</taxon>
        <taxon>Branchiopoda</taxon>
        <taxon>Diplostraca</taxon>
        <taxon>Cladocera</taxon>
        <taxon>Anomopoda</taxon>
        <taxon>Daphniidae</taxon>
        <taxon>Daphnia</taxon>
    </lineage>
</organism>
<name>E9G9B6_DAPPU</name>
<keyword evidence="5" id="KW-0472">Membrane</keyword>
<feature type="domain" description="RING-type" evidence="6">
    <location>
        <begin position="48"/>
        <end position="94"/>
    </location>
</feature>
<proteinExistence type="predicted"/>
<evidence type="ECO:0000256" key="2">
    <source>
        <dbReference type="ARBA" id="ARBA00022771"/>
    </source>
</evidence>
<dbReference type="PhylomeDB" id="E9G9B6"/>
<keyword evidence="3" id="KW-0862">Zinc</keyword>
<feature type="transmembrane region" description="Helical" evidence="5">
    <location>
        <begin position="179"/>
        <end position="201"/>
    </location>
</feature>
<evidence type="ECO:0000256" key="4">
    <source>
        <dbReference type="PROSITE-ProRule" id="PRU00175"/>
    </source>
</evidence>
<feature type="transmembrane region" description="Helical" evidence="5">
    <location>
        <begin position="207"/>
        <end position="230"/>
    </location>
</feature>
<dbReference type="InterPro" id="IPR013083">
    <property type="entry name" value="Znf_RING/FYVE/PHD"/>
</dbReference>
<keyword evidence="2 4" id="KW-0863">Zinc-finger</keyword>
<dbReference type="EMBL" id="GL732535">
    <property type="protein sequence ID" value="EFX84112.1"/>
    <property type="molecule type" value="Genomic_DNA"/>
</dbReference>
<dbReference type="eggNOG" id="KOG2164">
    <property type="taxonomic scope" value="Eukaryota"/>
</dbReference>
<evidence type="ECO:0000256" key="5">
    <source>
        <dbReference type="SAM" id="Phobius"/>
    </source>
</evidence>
<dbReference type="Gene3D" id="3.30.40.10">
    <property type="entry name" value="Zinc/RING finger domain, C3HC4 (zinc finger)"/>
    <property type="match status" value="1"/>
</dbReference>
<dbReference type="KEGG" id="dpx:DAPPUDRAFT_47392"/>
<keyword evidence="5" id="KW-1133">Transmembrane helix</keyword>
<sequence length="276" mass="31768">SLIYNLTNNVQKKLLPCSNPLSRNLRSKRREQTEINQPRRRYSQQNECPVCRNDIKYEVETICGHIFCCRCWLAYMAHMARGSFVGAVLCPVCRQQVTSLFQAFSKNKFNPVNGASDEEPDLATFIREINSYNRRYSGEPKPFWENIRELPILFRRILSQVFSEGGFFYLFRLRVILSAIRFVMTLLSLLDIIPVAAFGLIGLVNDLLALLMVAVMFNTNVIRTNIANIFANFNNQPPEAYVMFGMISRVLADFIALVARAFFFLLDSIPWTIIIP</sequence>
<evidence type="ECO:0000259" key="6">
    <source>
        <dbReference type="PROSITE" id="PS50089"/>
    </source>
</evidence>
<dbReference type="SUPFAM" id="SSF57850">
    <property type="entry name" value="RING/U-box"/>
    <property type="match status" value="1"/>
</dbReference>
<protein>
    <recommendedName>
        <fullName evidence="6">RING-type domain-containing protein</fullName>
    </recommendedName>
</protein>
<dbReference type="InterPro" id="IPR001841">
    <property type="entry name" value="Znf_RING"/>
</dbReference>
<dbReference type="OrthoDB" id="9049620at2759"/>